<comment type="subcellular location">
    <subcellularLocation>
        <location evidence="1">Membrane</location>
        <topology evidence="1">Multi-pass membrane protein</topology>
    </subcellularLocation>
</comment>
<reference evidence="11" key="1">
    <citation type="submission" date="2016-03" db="EMBL/GenBank/DDBJ databases">
        <title>Updated assembly of Pseudogymnoascus destructans, the fungus causing white-nose syndrome of bats.</title>
        <authorList>
            <person name="Palmer J.M."/>
            <person name="Drees K.P."/>
            <person name="Foster J.T."/>
            <person name="Lindner D.L."/>
        </authorList>
    </citation>
    <scope>NUCLEOTIDE SEQUENCE [LARGE SCALE GENOMIC DNA]</scope>
    <source>
        <strain evidence="11">20631-21</strain>
    </source>
</reference>
<accession>A0A177AK41</accession>
<dbReference type="Proteomes" id="UP000077154">
    <property type="component" value="Unassembled WGS sequence"/>
</dbReference>
<dbReference type="SMART" id="SM01320">
    <property type="entry name" value="TRP_N"/>
    <property type="match status" value="1"/>
</dbReference>
<dbReference type="InterPro" id="IPR032800">
    <property type="entry name" value="TRP_N"/>
</dbReference>
<dbReference type="AlphaFoldDB" id="A0A177AK41"/>
<evidence type="ECO:0000256" key="7">
    <source>
        <dbReference type="SAM" id="MobiDB-lite"/>
    </source>
</evidence>
<feature type="transmembrane region" description="Helical" evidence="8">
    <location>
        <begin position="563"/>
        <end position="591"/>
    </location>
</feature>
<dbReference type="EMBL" id="KV441388">
    <property type="protein sequence ID" value="OAF61872.1"/>
    <property type="molecule type" value="Genomic_DNA"/>
</dbReference>
<gene>
    <name evidence="11" type="ORF">VC83_01641</name>
</gene>
<sequence length="767" mass="82784">MRFAKLSPLTTLIAVISLISSTASAERLLASTSLSECIDNSNFTAKLFNVAFTPDNRTIAFDVDGTSSLTGNFTLVVEVAAYGYVIIKTPIDPCNTKELLGLCTMQPGPMPFTTHYTVSEDVVKNIPFIAYTVPDLDAIVKINFESKTNPGVISACVEAQLSNGKTVHQNGVSWATAGVAGLALVISAVIAGLGHSNTAAHIAAYALSLFGYFQAIAIVGMSSVPLPPMVQSWTQNFQWTMGIIGVEFMQSIASWYQKSTGGTPATILNSLTTTSVHVLKRSLTLAAEANSVGVSVLKRATNQNIANPITRTYTVRGIDRVAFRASMEATNVFLTGLMFFCFLLAATTIGVVAFKGFCELAVKSKWMKRDKFEDFHNGWKVVLKGIMYRMVLIGYPQMTILCLWEFTKADSPAEVTLAVIFFFGMTGILAWAASKVLLIGRRSKTMHKNPAYMLFSDPKSLNRWGFLYIQFRATAYYYIIPTLIYILIKGMFIALGQRSGTAQAIGLLIIEAGVLVAASVLKPWMDKSTNTVNISICSINLFNAVCLIFFSDIFGQPAIVTGVIGVVFFVVNAAFAFVLLVLVIVSTILAATRKNPDTRYQTMSDDRASFIKSQTALSTELDALGATARGEMKGGFKPGLDLDDDSFESDSIRHHPANIGLPPSTANSYDNPNFAGGRGSPYDEKRVYQGSFAADSRHNSDIPLTGNTRMGPSSTPQLMGRAGARGSGTSLASSQGYSRANNASPLGGMRDQNNPSSPWQRGAGYDH</sequence>
<evidence type="ECO:0000256" key="3">
    <source>
        <dbReference type="ARBA" id="ARBA00022692"/>
    </source>
</evidence>
<name>A0A177AK41_9PEZI</name>
<evidence type="ECO:0000256" key="5">
    <source>
        <dbReference type="ARBA" id="ARBA00022989"/>
    </source>
</evidence>
<keyword evidence="6 8" id="KW-0472">Membrane</keyword>
<evidence type="ECO:0000256" key="6">
    <source>
        <dbReference type="ARBA" id="ARBA00023136"/>
    </source>
</evidence>
<dbReference type="VEuPathDB" id="FungiDB:GMDG_02939"/>
<feature type="signal peptide" evidence="9">
    <location>
        <begin position="1"/>
        <end position="25"/>
    </location>
</feature>
<feature type="transmembrane region" description="Helical" evidence="8">
    <location>
        <begin position="171"/>
        <end position="190"/>
    </location>
</feature>
<proteinExistence type="inferred from homology"/>
<evidence type="ECO:0000256" key="8">
    <source>
        <dbReference type="SAM" id="Phobius"/>
    </source>
</evidence>
<evidence type="ECO:0000256" key="9">
    <source>
        <dbReference type="SAM" id="SignalP"/>
    </source>
</evidence>
<dbReference type="GO" id="GO:0016020">
    <property type="term" value="C:membrane"/>
    <property type="evidence" value="ECO:0007669"/>
    <property type="project" value="UniProtKB-SubCell"/>
</dbReference>
<feature type="transmembrane region" description="Helical" evidence="8">
    <location>
        <begin position="532"/>
        <end position="551"/>
    </location>
</feature>
<comment type="similarity">
    <text evidence="2">Belongs to the transient receptor potential (TRP) ion channel family.</text>
</comment>
<feature type="compositionally biased region" description="Polar residues" evidence="7">
    <location>
        <begin position="705"/>
        <end position="717"/>
    </location>
</feature>
<protein>
    <recommendedName>
        <fullName evidence="10">ML-like domain-containing protein</fullName>
    </recommendedName>
</protein>
<feature type="transmembrane region" description="Helical" evidence="8">
    <location>
        <begin position="415"/>
        <end position="438"/>
    </location>
</feature>
<dbReference type="Pfam" id="PF06011">
    <property type="entry name" value="TRP"/>
    <property type="match status" value="1"/>
</dbReference>
<feature type="transmembrane region" description="Helical" evidence="8">
    <location>
        <begin position="475"/>
        <end position="495"/>
    </location>
</feature>
<feature type="transmembrane region" description="Helical" evidence="8">
    <location>
        <begin position="332"/>
        <end position="357"/>
    </location>
</feature>
<organism evidence="11">
    <name type="scientific">Pseudogymnoascus destructans</name>
    <dbReference type="NCBI Taxonomy" id="655981"/>
    <lineage>
        <taxon>Eukaryota</taxon>
        <taxon>Fungi</taxon>
        <taxon>Dikarya</taxon>
        <taxon>Ascomycota</taxon>
        <taxon>Pezizomycotina</taxon>
        <taxon>Leotiomycetes</taxon>
        <taxon>Thelebolales</taxon>
        <taxon>Thelebolaceae</taxon>
        <taxon>Pseudogymnoascus</taxon>
    </lineage>
</organism>
<dbReference type="GeneID" id="36284730"/>
<dbReference type="Pfam" id="PF14558">
    <property type="entry name" value="TRP_N"/>
    <property type="match status" value="1"/>
</dbReference>
<feature type="region of interest" description="Disordered" evidence="7">
    <location>
        <begin position="651"/>
        <end position="767"/>
    </location>
</feature>
<dbReference type="GO" id="GO:0055085">
    <property type="term" value="P:transmembrane transport"/>
    <property type="evidence" value="ECO:0007669"/>
    <property type="project" value="TreeGrafter"/>
</dbReference>
<evidence type="ECO:0000256" key="4">
    <source>
        <dbReference type="ARBA" id="ARBA00022729"/>
    </source>
</evidence>
<evidence type="ECO:0000313" key="11">
    <source>
        <dbReference type="EMBL" id="OAF61872.1"/>
    </source>
</evidence>
<dbReference type="GO" id="GO:0009272">
    <property type="term" value="P:fungal-type cell wall biogenesis"/>
    <property type="evidence" value="ECO:0007669"/>
    <property type="project" value="TreeGrafter"/>
</dbReference>
<dbReference type="OrthoDB" id="5212126at2759"/>
<dbReference type="PANTHER" id="PTHR31145:SF2">
    <property type="entry name" value="FLAVIN CARRIER PROTEIN 2"/>
    <property type="match status" value="1"/>
</dbReference>
<dbReference type="InterPro" id="IPR010308">
    <property type="entry name" value="TRP_C"/>
</dbReference>
<feature type="transmembrane region" description="Helical" evidence="8">
    <location>
        <begin position="202"/>
        <end position="224"/>
    </location>
</feature>
<evidence type="ECO:0000256" key="1">
    <source>
        <dbReference type="ARBA" id="ARBA00004141"/>
    </source>
</evidence>
<evidence type="ECO:0000259" key="10">
    <source>
        <dbReference type="SMART" id="SM01320"/>
    </source>
</evidence>
<feature type="domain" description="ML-like" evidence="10">
    <location>
        <begin position="27"/>
        <end position="168"/>
    </location>
</feature>
<dbReference type="RefSeq" id="XP_024327146.1">
    <property type="nucleotide sequence ID" value="XM_024465316.1"/>
</dbReference>
<keyword evidence="5 8" id="KW-1133">Transmembrane helix</keyword>
<dbReference type="eggNOG" id="ENOG502QSVZ">
    <property type="taxonomic scope" value="Eukaryota"/>
</dbReference>
<feature type="compositionally biased region" description="Polar residues" evidence="7">
    <location>
        <begin position="727"/>
        <end position="744"/>
    </location>
</feature>
<dbReference type="PANTHER" id="PTHR31145">
    <property type="entry name" value="INTEGRAL MEMBRANE PROTEIN (AFU_ORTHOLOGUE AFUA_7G01610)"/>
    <property type="match status" value="1"/>
</dbReference>
<evidence type="ECO:0000256" key="2">
    <source>
        <dbReference type="ARBA" id="ARBA00010642"/>
    </source>
</evidence>
<feature type="chain" id="PRO_5008056621" description="ML-like domain-containing protein" evidence="9">
    <location>
        <begin position="26"/>
        <end position="767"/>
    </location>
</feature>
<feature type="transmembrane region" description="Helical" evidence="8">
    <location>
        <begin position="501"/>
        <end position="520"/>
    </location>
</feature>
<dbReference type="InterPro" id="IPR040241">
    <property type="entry name" value="TRP_Flc/Pkd2-like"/>
</dbReference>
<keyword evidence="4 9" id="KW-0732">Signal</keyword>
<keyword evidence="3 8" id="KW-0812">Transmembrane</keyword>